<sequence>CTIGETLVKTWTDFYGYVAANVFKLFRSNDKEGVIREFQSFPEKELKRVSYHGEQAFHATLIFYSPDQYLSQVEGIFTGKTTEKSKRLRRTAKALVISCWVNHLYTYGCSKEDGLRVVSSRLRIDDLWDV</sequence>
<proteinExistence type="predicted"/>
<keyword evidence="2" id="KW-1185">Reference proteome</keyword>
<accession>A0AA38GQM7</accession>
<feature type="non-terminal residue" evidence="1">
    <location>
        <position position="1"/>
    </location>
</feature>
<comment type="caution">
    <text evidence="1">The sequence shown here is derived from an EMBL/GenBank/DDBJ whole genome shotgun (WGS) entry which is preliminary data.</text>
</comment>
<evidence type="ECO:0000313" key="2">
    <source>
        <dbReference type="Proteomes" id="UP000824469"/>
    </source>
</evidence>
<protein>
    <submittedName>
        <fullName evidence="1">Uncharacterized protein</fullName>
    </submittedName>
</protein>
<dbReference type="Proteomes" id="UP000824469">
    <property type="component" value="Unassembled WGS sequence"/>
</dbReference>
<dbReference type="EMBL" id="JAHRHJ020000002">
    <property type="protein sequence ID" value="KAH9326552.1"/>
    <property type="molecule type" value="Genomic_DNA"/>
</dbReference>
<reference evidence="1 2" key="1">
    <citation type="journal article" date="2021" name="Nat. Plants">
        <title>The Taxus genome provides insights into paclitaxel biosynthesis.</title>
        <authorList>
            <person name="Xiong X."/>
            <person name="Gou J."/>
            <person name="Liao Q."/>
            <person name="Li Y."/>
            <person name="Zhou Q."/>
            <person name="Bi G."/>
            <person name="Li C."/>
            <person name="Du R."/>
            <person name="Wang X."/>
            <person name="Sun T."/>
            <person name="Guo L."/>
            <person name="Liang H."/>
            <person name="Lu P."/>
            <person name="Wu Y."/>
            <person name="Zhang Z."/>
            <person name="Ro D.K."/>
            <person name="Shang Y."/>
            <person name="Huang S."/>
            <person name="Yan J."/>
        </authorList>
    </citation>
    <scope>NUCLEOTIDE SEQUENCE [LARGE SCALE GENOMIC DNA]</scope>
    <source>
        <strain evidence="1">Ta-2019</strain>
    </source>
</reference>
<organism evidence="1 2">
    <name type="scientific">Taxus chinensis</name>
    <name type="common">Chinese yew</name>
    <name type="synonym">Taxus wallichiana var. chinensis</name>
    <dbReference type="NCBI Taxonomy" id="29808"/>
    <lineage>
        <taxon>Eukaryota</taxon>
        <taxon>Viridiplantae</taxon>
        <taxon>Streptophyta</taxon>
        <taxon>Embryophyta</taxon>
        <taxon>Tracheophyta</taxon>
        <taxon>Spermatophyta</taxon>
        <taxon>Pinopsida</taxon>
        <taxon>Pinidae</taxon>
        <taxon>Conifers II</taxon>
        <taxon>Cupressales</taxon>
        <taxon>Taxaceae</taxon>
        <taxon>Taxus</taxon>
    </lineage>
</organism>
<gene>
    <name evidence="1" type="ORF">KI387_006730</name>
</gene>
<dbReference type="AlphaFoldDB" id="A0AA38GQM7"/>
<name>A0AA38GQM7_TAXCH</name>
<evidence type="ECO:0000313" key="1">
    <source>
        <dbReference type="EMBL" id="KAH9326552.1"/>
    </source>
</evidence>